<dbReference type="CDD" id="cd19941">
    <property type="entry name" value="TIL"/>
    <property type="match status" value="2"/>
</dbReference>
<dbReference type="InterPro" id="IPR002919">
    <property type="entry name" value="TIL_dom"/>
</dbReference>
<dbReference type="EMBL" id="JACKWZ010000401">
    <property type="protein sequence ID" value="KAF9408177.1"/>
    <property type="molecule type" value="Genomic_DNA"/>
</dbReference>
<keyword evidence="3" id="KW-1185">Reference proteome</keyword>
<evidence type="ECO:0000259" key="1">
    <source>
        <dbReference type="Pfam" id="PF01826"/>
    </source>
</evidence>
<dbReference type="Proteomes" id="UP000648187">
    <property type="component" value="Unassembled WGS sequence"/>
</dbReference>
<feature type="domain" description="TIL" evidence="1">
    <location>
        <begin position="398"/>
        <end position="453"/>
    </location>
</feature>
<evidence type="ECO:0000313" key="3">
    <source>
        <dbReference type="Proteomes" id="UP000648187"/>
    </source>
</evidence>
<protein>
    <recommendedName>
        <fullName evidence="1">TIL domain-containing protein</fullName>
    </recommendedName>
</protein>
<accession>A0A835G5Y0</accession>
<evidence type="ECO:0000313" key="2">
    <source>
        <dbReference type="EMBL" id="KAF9408177.1"/>
    </source>
</evidence>
<dbReference type="PANTHER" id="PTHR10773:SF19">
    <property type="match status" value="1"/>
</dbReference>
<reference evidence="2" key="1">
    <citation type="submission" date="2020-08" db="EMBL/GenBank/DDBJ databases">
        <title>Spodoptera exigua strain:BAW_Kor-Di-RS1 Genome sequencing and assembly.</title>
        <authorList>
            <person name="Kim J."/>
            <person name="Nam H.Y."/>
            <person name="Kwon M."/>
            <person name="Choi J.H."/>
            <person name="Cho S.R."/>
            <person name="Kim G.-H."/>
        </authorList>
    </citation>
    <scope>NUCLEOTIDE SEQUENCE</scope>
    <source>
        <strain evidence="2">BAW_Kor-Di-RS1</strain>
        <tissue evidence="2">Whole-body</tissue>
    </source>
</reference>
<dbReference type="Gene3D" id="2.10.25.10">
    <property type="entry name" value="Laminin"/>
    <property type="match status" value="1"/>
</dbReference>
<dbReference type="Pfam" id="PF01826">
    <property type="entry name" value="TIL"/>
    <property type="match status" value="1"/>
</dbReference>
<organism evidence="2 3">
    <name type="scientific">Spodoptera exigua</name>
    <name type="common">Beet armyworm</name>
    <name type="synonym">Noctua fulgens</name>
    <dbReference type="NCBI Taxonomy" id="7107"/>
    <lineage>
        <taxon>Eukaryota</taxon>
        <taxon>Metazoa</taxon>
        <taxon>Ecdysozoa</taxon>
        <taxon>Arthropoda</taxon>
        <taxon>Hexapoda</taxon>
        <taxon>Insecta</taxon>
        <taxon>Pterygota</taxon>
        <taxon>Neoptera</taxon>
        <taxon>Endopterygota</taxon>
        <taxon>Lepidoptera</taxon>
        <taxon>Glossata</taxon>
        <taxon>Ditrysia</taxon>
        <taxon>Noctuoidea</taxon>
        <taxon>Noctuidae</taxon>
        <taxon>Amphipyrinae</taxon>
        <taxon>Spodoptera</taxon>
    </lineage>
</organism>
<dbReference type="PANTHER" id="PTHR10773">
    <property type="entry name" value="DNA-DIRECTED RNA POLYMERASES I, II, AND III SUBUNIT RPABC2"/>
    <property type="match status" value="1"/>
</dbReference>
<proteinExistence type="predicted"/>
<dbReference type="InterPro" id="IPR036084">
    <property type="entry name" value="Ser_inhib-like_sf"/>
</dbReference>
<sequence length="575" mass="66813">MTMNTKLRKPNLVRTMSLSNVVFKMASSVLSVCLFVAILTVVSSAPADEKPFDCPAGEYYLKCSQAMCFQNCEHLINLPACPSLHPSCFNPACLCDNGNLRNSEGQCTQTCWIEDGKHIQEKQLKEPCNEKCRLKCSTKFSEKQREIIFKKFWNLGDRQKQWHFVIMYTQKIPKRRQTTEVTKHDRRNTFYYFLPNEDKQKTKVCKTMFLNTISAGERIVTTSWKKYDGEMTVSDDKRGKYIHKANVMDEEMIRSVCDHVKSFSLVESHYIRKDSKKLYLEDVKSASRMFNLYSEWFDSDKYRNKASTKRQYRDILNANFNIGFHKPKKDLCDVCHWTRLREVTVHALHYDRIEYKYNFEDEPKTIKILRSGNRNTERLSREFEIKQAYDGDLPISQCPEGEYYIKCSLAECVQKCDHLRYPPACPSLLPTCYSPACLCNEGYLRNSKGKCISKITRIGVTVNSLSEEENKLLLPITAFHDDELRKVELYAAKLQLHSLCPLENEKHRIPVGTLSDMHLFVSTAAQRDATMGFIVQRTRKKKQKIYRIGGANIENVKVNKNVPDLKIPVEEKKIN</sequence>
<dbReference type="AlphaFoldDB" id="A0A835G5Y0"/>
<gene>
    <name evidence="2" type="ORF">HW555_012054</name>
</gene>
<name>A0A835G5Y0_SPOEX</name>
<comment type="caution">
    <text evidence="2">The sequence shown here is derived from an EMBL/GenBank/DDBJ whole genome shotgun (WGS) entry which is preliminary data.</text>
</comment>
<dbReference type="SUPFAM" id="SSF57567">
    <property type="entry name" value="Serine protease inhibitors"/>
    <property type="match status" value="1"/>
</dbReference>